<evidence type="ECO:0000313" key="6">
    <source>
        <dbReference type="Proteomes" id="UP000280434"/>
    </source>
</evidence>
<comment type="caution">
    <text evidence="5">The sequence shown here is derived from an EMBL/GenBank/DDBJ whole genome shotgun (WGS) entry which is preliminary data.</text>
</comment>
<sequence length="632" mass="67438">MSYLAGRESDDVRPESVGLAWIGSIAAGLAAAFAFLSAVPGLPVDVRWYAPLASAWLDLFIVANSARLVLRGPARPARQRNWRMLVRTLWHSMRRRRSGAIVLVVMRVIPWEPWGIVTCALASVAATASVWQPIAPATLIRAMVSPVPLASNAVVLLTLAFLTLIAERYHDAKADRSAAAASLARLLRVVLLTTLVAAASAAWLLYAGTTPDWLLHASALFSGAIAVELAVRAALLWFAPPARRTGATRVASSAIASIVRWQPSPITALGDALRTQYGIDLRQNWVLQTVVRLLPMAVAAVVVGGWLLTSVSILGPNERAVYERFGKPVAVWQSGPHVGLPWPFGKARPVDNGAVHQLIVSGNADNSSVTGPTVPADGSTPDQLNRLWDIAHPWETTQVIAGASGGQQNFQIVNADVRLDYRVGTADADARAALYRADDLEGMVRSIANREVVHYLASHTLESLLETRQTVMADAVRRAVQQRLDQLGAGVDVLAVVIESIHPPAGAAAAYHGVQAAQVRAQASVAKAQAYAAGELGDAQREALEDVGQAGGRAAETLARAQAQQIEFDADVGASRLGGPAFALEYYLRHLQNGLRHAQLTVIDDRLASGGRATLDLRSYPTGDLAGIQRNK</sequence>
<gene>
    <name evidence="5" type="ORF">D7S89_23525</name>
</gene>
<dbReference type="Pfam" id="PF01145">
    <property type="entry name" value="Band_7"/>
    <property type="match status" value="1"/>
</dbReference>
<protein>
    <submittedName>
        <fullName evidence="5">Protease modulator HflK</fullName>
    </submittedName>
</protein>
<evidence type="ECO:0000313" key="5">
    <source>
        <dbReference type="EMBL" id="RKP44178.1"/>
    </source>
</evidence>
<feature type="domain" description="Band 7" evidence="4">
    <location>
        <begin position="309"/>
        <end position="515"/>
    </location>
</feature>
<dbReference type="PANTHER" id="PTHR43327:SF10">
    <property type="entry name" value="STOMATIN-LIKE PROTEIN 2, MITOCHONDRIAL"/>
    <property type="match status" value="1"/>
</dbReference>
<dbReference type="OrthoDB" id="8242650at2"/>
<proteinExistence type="inferred from homology"/>
<feature type="transmembrane region" description="Helical" evidence="3">
    <location>
        <begin position="146"/>
        <end position="165"/>
    </location>
</feature>
<dbReference type="GO" id="GO:0016020">
    <property type="term" value="C:membrane"/>
    <property type="evidence" value="ECO:0007669"/>
    <property type="project" value="UniProtKB-SubCell"/>
</dbReference>
<dbReference type="SMART" id="SM00244">
    <property type="entry name" value="PHB"/>
    <property type="match status" value="1"/>
</dbReference>
<dbReference type="RefSeq" id="WP_121281268.1">
    <property type="nucleotide sequence ID" value="NZ_RBZV01000014.1"/>
</dbReference>
<dbReference type="PANTHER" id="PTHR43327">
    <property type="entry name" value="STOMATIN-LIKE PROTEIN 2, MITOCHONDRIAL"/>
    <property type="match status" value="1"/>
</dbReference>
<feature type="transmembrane region" description="Helical" evidence="3">
    <location>
        <begin position="20"/>
        <end position="42"/>
    </location>
</feature>
<keyword evidence="3" id="KW-0812">Transmembrane</keyword>
<keyword evidence="5" id="KW-0645">Protease</keyword>
<comment type="subcellular location">
    <subcellularLocation>
        <location evidence="1">Membrane</location>
        <topology evidence="1">Single-pass membrane protein</topology>
    </subcellularLocation>
</comment>
<evidence type="ECO:0000256" key="2">
    <source>
        <dbReference type="ARBA" id="ARBA00006971"/>
    </source>
</evidence>
<keyword evidence="3" id="KW-1133">Transmembrane helix</keyword>
<keyword evidence="5" id="KW-0378">Hydrolase</keyword>
<feature type="transmembrane region" description="Helical" evidence="3">
    <location>
        <begin position="48"/>
        <end position="70"/>
    </location>
</feature>
<feature type="transmembrane region" description="Helical" evidence="3">
    <location>
        <begin position="290"/>
        <end position="309"/>
    </location>
</feature>
<comment type="similarity">
    <text evidence="2">Belongs to the band 7/mec-2 family. HflK subfamily.</text>
</comment>
<evidence type="ECO:0000256" key="3">
    <source>
        <dbReference type="SAM" id="Phobius"/>
    </source>
</evidence>
<dbReference type="GO" id="GO:0008233">
    <property type="term" value="F:peptidase activity"/>
    <property type="evidence" value="ECO:0007669"/>
    <property type="project" value="UniProtKB-KW"/>
</dbReference>
<dbReference type="GO" id="GO:0006508">
    <property type="term" value="P:proteolysis"/>
    <property type="evidence" value="ECO:0007669"/>
    <property type="project" value="UniProtKB-KW"/>
</dbReference>
<feature type="transmembrane region" description="Helical" evidence="3">
    <location>
        <begin position="186"/>
        <end position="207"/>
    </location>
</feature>
<dbReference type="InterPro" id="IPR036013">
    <property type="entry name" value="Band_7/SPFH_dom_sf"/>
</dbReference>
<dbReference type="SUPFAM" id="SSF117892">
    <property type="entry name" value="Band 7/SPFH domain"/>
    <property type="match status" value="1"/>
</dbReference>
<accession>A0A494X084</accession>
<evidence type="ECO:0000259" key="4">
    <source>
        <dbReference type="SMART" id="SM00244"/>
    </source>
</evidence>
<dbReference type="CDD" id="cd03404">
    <property type="entry name" value="SPFH_HflK"/>
    <property type="match status" value="1"/>
</dbReference>
<reference evidence="5 6" key="1">
    <citation type="submission" date="2018-10" db="EMBL/GenBank/DDBJ databases">
        <title>Paraburkholderia sp. 7MK8-2, isolated from soil.</title>
        <authorList>
            <person name="Gao Z.-H."/>
            <person name="Qiu L.-H."/>
        </authorList>
    </citation>
    <scope>NUCLEOTIDE SEQUENCE [LARGE SCALE GENOMIC DNA]</scope>
    <source>
        <strain evidence="5 6">7MK8-2</strain>
    </source>
</reference>
<dbReference type="InterPro" id="IPR010201">
    <property type="entry name" value="HflK"/>
</dbReference>
<organism evidence="5 6">
    <name type="scientific">Trinickia fusca</name>
    <dbReference type="NCBI Taxonomy" id="2419777"/>
    <lineage>
        <taxon>Bacteria</taxon>
        <taxon>Pseudomonadati</taxon>
        <taxon>Pseudomonadota</taxon>
        <taxon>Betaproteobacteria</taxon>
        <taxon>Burkholderiales</taxon>
        <taxon>Burkholderiaceae</taxon>
        <taxon>Trinickia</taxon>
    </lineage>
</organism>
<feature type="transmembrane region" description="Helical" evidence="3">
    <location>
        <begin position="213"/>
        <end position="239"/>
    </location>
</feature>
<keyword evidence="6" id="KW-1185">Reference proteome</keyword>
<dbReference type="Gene3D" id="3.30.479.30">
    <property type="entry name" value="Band 7 domain"/>
    <property type="match status" value="1"/>
</dbReference>
<name>A0A494X084_9BURK</name>
<dbReference type="AlphaFoldDB" id="A0A494X084"/>
<keyword evidence="3" id="KW-0472">Membrane</keyword>
<dbReference type="Proteomes" id="UP000280434">
    <property type="component" value="Unassembled WGS sequence"/>
</dbReference>
<dbReference type="EMBL" id="RBZV01000014">
    <property type="protein sequence ID" value="RKP44178.1"/>
    <property type="molecule type" value="Genomic_DNA"/>
</dbReference>
<dbReference type="InterPro" id="IPR001107">
    <property type="entry name" value="Band_7"/>
</dbReference>
<dbReference type="InterPro" id="IPR050710">
    <property type="entry name" value="Band7/mec-2_domain"/>
</dbReference>
<evidence type="ECO:0000256" key="1">
    <source>
        <dbReference type="ARBA" id="ARBA00004167"/>
    </source>
</evidence>
<feature type="transmembrane region" description="Helical" evidence="3">
    <location>
        <begin position="100"/>
        <end position="126"/>
    </location>
</feature>